<keyword evidence="1" id="KW-0732">Signal</keyword>
<name>A0ABU1AU91_9BACT</name>
<organism evidence="2 3">
    <name type="scientific">Thalassobacterium maritimum</name>
    <dbReference type="NCBI Taxonomy" id="3041265"/>
    <lineage>
        <taxon>Bacteria</taxon>
        <taxon>Pseudomonadati</taxon>
        <taxon>Verrucomicrobiota</taxon>
        <taxon>Opitutia</taxon>
        <taxon>Puniceicoccales</taxon>
        <taxon>Coraliomargaritaceae</taxon>
        <taxon>Thalassobacterium</taxon>
    </lineage>
</organism>
<protein>
    <submittedName>
        <fullName evidence="2">Uncharacterized protein</fullName>
    </submittedName>
</protein>
<keyword evidence="3" id="KW-1185">Reference proteome</keyword>
<reference evidence="2 3" key="1">
    <citation type="submission" date="2023-04" db="EMBL/GenBank/DDBJ databases">
        <title>A novel bacteria isolated from coastal sediment.</title>
        <authorList>
            <person name="Liu X.-J."/>
            <person name="Du Z.-J."/>
        </authorList>
    </citation>
    <scope>NUCLEOTIDE SEQUENCE [LARGE SCALE GENOMIC DNA]</scope>
    <source>
        <strain evidence="2 3">SDUM461003</strain>
    </source>
</reference>
<dbReference type="RefSeq" id="WP_308949886.1">
    <property type="nucleotide sequence ID" value="NZ_JARXHW010000017.1"/>
</dbReference>
<dbReference type="Proteomes" id="UP001225316">
    <property type="component" value="Unassembled WGS sequence"/>
</dbReference>
<feature type="signal peptide" evidence="1">
    <location>
        <begin position="1"/>
        <end position="26"/>
    </location>
</feature>
<evidence type="ECO:0000256" key="1">
    <source>
        <dbReference type="SAM" id="SignalP"/>
    </source>
</evidence>
<proteinExistence type="predicted"/>
<dbReference type="EMBL" id="JARXHW010000017">
    <property type="protein sequence ID" value="MDQ8207666.1"/>
    <property type="molecule type" value="Genomic_DNA"/>
</dbReference>
<gene>
    <name evidence="2" type="ORF">QEH52_09110</name>
</gene>
<comment type="caution">
    <text evidence="2">The sequence shown here is derived from an EMBL/GenBank/DDBJ whole genome shotgun (WGS) entry which is preliminary data.</text>
</comment>
<accession>A0ABU1AU91</accession>
<feature type="chain" id="PRO_5045724303" evidence="1">
    <location>
        <begin position="27"/>
        <end position="127"/>
    </location>
</feature>
<evidence type="ECO:0000313" key="3">
    <source>
        <dbReference type="Proteomes" id="UP001225316"/>
    </source>
</evidence>
<evidence type="ECO:0000313" key="2">
    <source>
        <dbReference type="EMBL" id="MDQ8207666.1"/>
    </source>
</evidence>
<sequence length="127" mass="13710">MRSLPRTRRLIATLILPLICVSLAQAYEQSSYFIFDIVPTQSSQPIIGRLAVPAQAVATSQADEKTQAEAPAKRSEFEIDFHQPIQSKGKGAADFTFDAVINAPASSDSSFGNDSFDLGTNQSIFGN</sequence>